<feature type="compositionally biased region" description="Low complexity" evidence="8">
    <location>
        <begin position="317"/>
        <end position="333"/>
    </location>
</feature>
<dbReference type="GO" id="GO:0003677">
    <property type="term" value="F:DNA binding"/>
    <property type="evidence" value="ECO:0007669"/>
    <property type="project" value="UniProtKB-UniRule"/>
</dbReference>
<name>A0AAN4ZI96_9BILA</name>
<organism evidence="11 12">
    <name type="scientific">Pristionchus mayeri</name>
    <dbReference type="NCBI Taxonomy" id="1317129"/>
    <lineage>
        <taxon>Eukaryota</taxon>
        <taxon>Metazoa</taxon>
        <taxon>Ecdysozoa</taxon>
        <taxon>Nematoda</taxon>
        <taxon>Chromadorea</taxon>
        <taxon>Rhabditida</taxon>
        <taxon>Rhabditina</taxon>
        <taxon>Diplogasteromorpha</taxon>
        <taxon>Diplogasteroidea</taxon>
        <taxon>Neodiplogasteridae</taxon>
        <taxon>Pristionchus</taxon>
    </lineage>
</organism>
<evidence type="ECO:0000259" key="9">
    <source>
        <dbReference type="PROSITE" id="PS50071"/>
    </source>
</evidence>
<accession>A0AAN4ZI96</accession>
<dbReference type="SUPFAM" id="SSF46689">
    <property type="entry name" value="Homeodomain-like"/>
    <property type="match status" value="1"/>
</dbReference>
<feature type="region of interest" description="Disordered" evidence="8">
    <location>
        <begin position="314"/>
        <end position="353"/>
    </location>
</feature>
<comment type="subcellular location">
    <subcellularLocation>
        <location evidence="1 5 7">Nucleus</location>
    </subcellularLocation>
</comment>
<evidence type="ECO:0000256" key="7">
    <source>
        <dbReference type="RuleBase" id="RU000682"/>
    </source>
</evidence>
<dbReference type="GO" id="GO:0016925">
    <property type="term" value="P:protein sumoylation"/>
    <property type="evidence" value="ECO:0007669"/>
    <property type="project" value="TreeGrafter"/>
</dbReference>
<evidence type="ECO:0000256" key="3">
    <source>
        <dbReference type="ARBA" id="ARBA00022771"/>
    </source>
</evidence>
<keyword evidence="3 6" id="KW-0863">Zinc-finger</keyword>
<dbReference type="GO" id="GO:0006357">
    <property type="term" value="P:regulation of transcription by RNA polymerase II"/>
    <property type="evidence" value="ECO:0007669"/>
    <property type="project" value="TreeGrafter"/>
</dbReference>
<feature type="region of interest" description="Disordered" evidence="8">
    <location>
        <begin position="184"/>
        <end position="218"/>
    </location>
</feature>
<keyword evidence="4" id="KW-0862">Zinc</keyword>
<sequence>SLNNQEDEDLSMDSLKVSLLCPMGKTRMKIAARFRDCTHITCFDLDSYLQMNEGRIVWSCCICDKQAVSIDSLIVDKYLTHLAENVHRSAIGVEVAKDGSYRAIRADGTEVPSSDDGEGEETKERAIMELSDGIELIKDSNFIVLGIDDPNESEATEVTATPMSLTRPEIVFVKTVPATAGGSTFVDSDASSSLSSVSGCSRAPSTTSSTSSTRTPVVVDPSIGVAEASLSMGRRDNKNRFSDNQLRTLQQYFDYQAFPKDDDLEMLAKKLQVPQHVVLTWFKKARQRITLRAPRISLNQPTVEGVDRSMMKNEQIGSHPSTSSTASHSPSGSTDGDTVPAGTRETDVIGQIT</sequence>
<dbReference type="GO" id="GO:0000785">
    <property type="term" value="C:chromatin"/>
    <property type="evidence" value="ECO:0007669"/>
    <property type="project" value="TreeGrafter"/>
</dbReference>
<dbReference type="EMBL" id="BTRK01000002">
    <property type="protein sequence ID" value="GMR38517.1"/>
    <property type="molecule type" value="Genomic_DNA"/>
</dbReference>
<keyword evidence="5 7" id="KW-0238">DNA-binding</keyword>
<dbReference type="GO" id="GO:0061665">
    <property type="term" value="F:SUMO ligase activity"/>
    <property type="evidence" value="ECO:0007669"/>
    <property type="project" value="TreeGrafter"/>
</dbReference>
<dbReference type="GO" id="GO:0005634">
    <property type="term" value="C:nucleus"/>
    <property type="evidence" value="ECO:0007669"/>
    <property type="project" value="UniProtKB-SubCell"/>
</dbReference>
<protein>
    <recommendedName>
        <fullName evidence="13">Zinc finger protein</fullName>
    </recommendedName>
</protein>
<evidence type="ECO:0000256" key="6">
    <source>
        <dbReference type="PROSITE-ProRule" id="PRU00452"/>
    </source>
</evidence>
<dbReference type="GO" id="GO:0003712">
    <property type="term" value="F:transcription coregulator activity"/>
    <property type="evidence" value="ECO:0007669"/>
    <property type="project" value="TreeGrafter"/>
</dbReference>
<feature type="non-terminal residue" evidence="11">
    <location>
        <position position="353"/>
    </location>
</feature>
<evidence type="ECO:0000256" key="4">
    <source>
        <dbReference type="ARBA" id="ARBA00022833"/>
    </source>
</evidence>
<dbReference type="CDD" id="cd16650">
    <property type="entry name" value="SP-RING_PIAS-like"/>
    <property type="match status" value="1"/>
</dbReference>
<dbReference type="PANTHER" id="PTHR10782">
    <property type="entry name" value="ZINC FINGER MIZ DOMAIN-CONTAINING PROTEIN"/>
    <property type="match status" value="1"/>
</dbReference>
<keyword evidence="5 7" id="KW-0539">Nucleus</keyword>
<dbReference type="Gene3D" id="1.10.10.60">
    <property type="entry name" value="Homeodomain-like"/>
    <property type="match status" value="1"/>
</dbReference>
<dbReference type="InterPro" id="IPR004181">
    <property type="entry name" value="Znf_MIZ"/>
</dbReference>
<feature type="non-terminal residue" evidence="11">
    <location>
        <position position="1"/>
    </location>
</feature>
<dbReference type="GO" id="GO:0008270">
    <property type="term" value="F:zinc ion binding"/>
    <property type="evidence" value="ECO:0007669"/>
    <property type="project" value="UniProtKB-KW"/>
</dbReference>
<feature type="domain" description="Homeobox" evidence="9">
    <location>
        <begin position="232"/>
        <end position="292"/>
    </location>
</feature>
<dbReference type="PANTHER" id="PTHR10782:SF94">
    <property type="entry name" value="SUPPRESSOR OF VARIEGATION 2-10, ISOFORM I"/>
    <property type="match status" value="1"/>
</dbReference>
<dbReference type="SMART" id="SM00389">
    <property type="entry name" value="HOX"/>
    <property type="match status" value="1"/>
</dbReference>
<gene>
    <name evidence="11" type="ORF">PMAYCL1PPCAC_08712</name>
</gene>
<feature type="DNA-binding region" description="Homeobox" evidence="5">
    <location>
        <begin position="234"/>
        <end position="293"/>
    </location>
</feature>
<keyword evidence="2" id="KW-0479">Metal-binding</keyword>
<dbReference type="Pfam" id="PF02891">
    <property type="entry name" value="zf-MIZ"/>
    <property type="match status" value="1"/>
</dbReference>
<evidence type="ECO:0000256" key="2">
    <source>
        <dbReference type="ARBA" id="ARBA00022723"/>
    </source>
</evidence>
<dbReference type="InterPro" id="IPR009057">
    <property type="entry name" value="Homeodomain-like_sf"/>
</dbReference>
<dbReference type="Pfam" id="PF00046">
    <property type="entry name" value="Homeodomain"/>
    <property type="match status" value="1"/>
</dbReference>
<dbReference type="PROSITE" id="PS51044">
    <property type="entry name" value="ZF_SP_RING"/>
    <property type="match status" value="1"/>
</dbReference>
<evidence type="ECO:0000256" key="1">
    <source>
        <dbReference type="ARBA" id="ARBA00004123"/>
    </source>
</evidence>
<dbReference type="PROSITE" id="PS50071">
    <property type="entry name" value="HOMEOBOX_2"/>
    <property type="match status" value="1"/>
</dbReference>
<evidence type="ECO:0008006" key="13">
    <source>
        <dbReference type="Google" id="ProtNLM"/>
    </source>
</evidence>
<dbReference type="InterPro" id="IPR001356">
    <property type="entry name" value="HD"/>
</dbReference>
<dbReference type="AlphaFoldDB" id="A0AAN4ZI96"/>
<comment type="caution">
    <text evidence="11">The sequence shown here is derived from an EMBL/GenBank/DDBJ whole genome shotgun (WGS) entry which is preliminary data.</text>
</comment>
<evidence type="ECO:0000259" key="10">
    <source>
        <dbReference type="PROSITE" id="PS51044"/>
    </source>
</evidence>
<dbReference type="CDD" id="cd00086">
    <property type="entry name" value="homeodomain"/>
    <property type="match status" value="1"/>
</dbReference>
<feature type="compositionally biased region" description="Low complexity" evidence="8">
    <location>
        <begin position="184"/>
        <end position="215"/>
    </location>
</feature>
<keyword evidence="5 7" id="KW-0371">Homeobox</keyword>
<dbReference type="InterPro" id="IPR013083">
    <property type="entry name" value="Znf_RING/FYVE/PHD"/>
</dbReference>
<proteinExistence type="predicted"/>
<evidence type="ECO:0000256" key="8">
    <source>
        <dbReference type="SAM" id="MobiDB-lite"/>
    </source>
</evidence>
<dbReference type="Proteomes" id="UP001328107">
    <property type="component" value="Unassembled WGS sequence"/>
</dbReference>
<evidence type="ECO:0000256" key="5">
    <source>
        <dbReference type="PROSITE-ProRule" id="PRU00108"/>
    </source>
</evidence>
<reference evidence="12" key="1">
    <citation type="submission" date="2022-10" db="EMBL/GenBank/DDBJ databases">
        <title>Genome assembly of Pristionchus species.</title>
        <authorList>
            <person name="Yoshida K."/>
            <person name="Sommer R.J."/>
        </authorList>
    </citation>
    <scope>NUCLEOTIDE SEQUENCE [LARGE SCALE GENOMIC DNA]</scope>
    <source>
        <strain evidence="12">RS5460</strain>
    </source>
</reference>
<keyword evidence="12" id="KW-1185">Reference proteome</keyword>
<evidence type="ECO:0000313" key="12">
    <source>
        <dbReference type="Proteomes" id="UP001328107"/>
    </source>
</evidence>
<feature type="domain" description="SP-RING-type" evidence="10">
    <location>
        <begin position="6"/>
        <end position="88"/>
    </location>
</feature>
<dbReference type="Gene3D" id="3.30.40.10">
    <property type="entry name" value="Zinc/RING finger domain, C3HC4 (zinc finger)"/>
    <property type="match status" value="1"/>
</dbReference>
<evidence type="ECO:0000313" key="11">
    <source>
        <dbReference type="EMBL" id="GMR38517.1"/>
    </source>
</evidence>